<protein>
    <submittedName>
        <fullName evidence="1">Uncharacterized protein</fullName>
    </submittedName>
</protein>
<name>A0A2Z5H901_9CAUD</name>
<organism evidence="1 2">
    <name type="scientific">Pseudomonas phage phCDa</name>
    <dbReference type="NCBI Taxonomy" id="2268587"/>
    <lineage>
        <taxon>Viruses</taxon>
        <taxon>Duplodnaviria</taxon>
        <taxon>Heunggongvirae</taxon>
        <taxon>Uroviricota</taxon>
        <taxon>Caudoviricetes</taxon>
        <taxon>Schitoviridae</taxon>
        <taxon>Shizishanvirus</taxon>
        <taxon>Shizishanvirus phCDa</taxon>
    </lineage>
</organism>
<proteinExistence type="predicted"/>
<dbReference type="Proteomes" id="UP000252224">
    <property type="component" value="Segment"/>
</dbReference>
<evidence type="ECO:0000313" key="1">
    <source>
        <dbReference type="EMBL" id="AXC36483.1"/>
    </source>
</evidence>
<keyword evidence="2" id="KW-1185">Reference proteome</keyword>
<dbReference type="EMBL" id="MH382836">
    <property type="protein sequence ID" value="AXC36483.1"/>
    <property type="molecule type" value="Genomic_DNA"/>
</dbReference>
<reference evidence="1 2" key="1">
    <citation type="submission" date="2018-05" db="EMBL/GenBank/DDBJ databases">
        <title>Genomic characterization of a novel Pseudomonas phage phCDa.</title>
        <authorList>
            <person name="Chen C."/>
            <person name="Lu D."/>
            <person name="Wang J."/>
            <person name="Fu R."/>
        </authorList>
    </citation>
    <scope>NUCLEOTIDE SEQUENCE [LARGE SCALE GENOMIC DNA]</scope>
</reference>
<sequence>MLTVFDEVEDPMALNNHVVSRAHIKAEVICAVLQNGDAVHFESRQGFNGGEYAKQAFQKFGKCRVIFYQPNDHHMWREVRWKNANVGTLYRRPSFKTLSDADVPDHLQVAAMLL</sequence>
<accession>A0A2Z5H901</accession>
<evidence type="ECO:0000313" key="2">
    <source>
        <dbReference type="Proteomes" id="UP000252224"/>
    </source>
</evidence>
<gene>
    <name evidence="1" type="ORF">phCDa_39</name>
</gene>